<dbReference type="GeneID" id="28723826"/>
<name>A0A0X8HRC9_9SACH</name>
<dbReference type="GO" id="GO:0004359">
    <property type="term" value="F:glutaminase activity"/>
    <property type="evidence" value="ECO:0007669"/>
    <property type="project" value="UniProtKB-EC"/>
</dbReference>
<dbReference type="SUPFAM" id="SSF52317">
    <property type="entry name" value="Class I glutamine amidotransferase-like"/>
    <property type="match status" value="1"/>
</dbReference>
<evidence type="ECO:0000256" key="1">
    <source>
        <dbReference type="ARBA" id="ARBA00008345"/>
    </source>
</evidence>
<feature type="binding site" evidence="9">
    <location>
        <begin position="54"/>
        <end position="56"/>
    </location>
    <ligand>
        <name>L-glutamine</name>
        <dbReference type="ChEBI" id="CHEBI:58359"/>
    </ligand>
</feature>
<comment type="similarity">
    <text evidence="1">Belongs to the glutaminase PdxT/SNO family.</text>
</comment>
<feature type="binding site" evidence="9">
    <location>
        <position position="116"/>
    </location>
    <ligand>
        <name>L-glutamine</name>
        <dbReference type="ChEBI" id="CHEBI:58359"/>
    </ligand>
</feature>
<evidence type="ECO:0000256" key="9">
    <source>
        <dbReference type="PIRSR" id="PIRSR005639-2"/>
    </source>
</evidence>
<dbReference type="InterPro" id="IPR029062">
    <property type="entry name" value="Class_I_gatase-like"/>
</dbReference>
<dbReference type="PROSITE" id="PS51130">
    <property type="entry name" value="PDXT_SNO_2"/>
    <property type="match status" value="1"/>
</dbReference>
<dbReference type="STRING" id="45286.A0A0X8HRC9"/>
<dbReference type="NCBIfam" id="TIGR03800">
    <property type="entry name" value="PLP_synth_Pdx2"/>
    <property type="match status" value="1"/>
</dbReference>
<dbReference type="FunFam" id="3.40.50.880:FF:000010">
    <property type="entry name" value="uncharacterized protein LOC100176842 isoform X2"/>
    <property type="match status" value="1"/>
</dbReference>
<keyword evidence="6" id="KW-0456">Lyase</keyword>
<keyword evidence="4" id="KW-0663">Pyridoxal phosphate</keyword>
<dbReference type="Gene3D" id="3.40.50.880">
    <property type="match status" value="1"/>
</dbReference>
<evidence type="ECO:0000313" key="11">
    <source>
        <dbReference type="Proteomes" id="UP000243052"/>
    </source>
</evidence>
<protein>
    <recommendedName>
        <fullName evidence="2">glutaminase</fullName>
        <ecNumber evidence="2">3.5.1.2</ecNumber>
    </recommendedName>
</protein>
<keyword evidence="5" id="KW-0315">Glutamine amidotransferase</keyword>
<evidence type="ECO:0000256" key="3">
    <source>
        <dbReference type="ARBA" id="ARBA00022801"/>
    </source>
</evidence>
<dbReference type="EC" id="3.5.1.2" evidence="2"/>
<feature type="active site" description="Charge relay system" evidence="8">
    <location>
        <position position="189"/>
    </location>
</feature>
<dbReference type="InterPro" id="IPR002161">
    <property type="entry name" value="PdxT/SNO"/>
</dbReference>
<dbReference type="PANTHER" id="PTHR31559:SF0">
    <property type="entry name" value="PYRIDOXAL 5'-PHOSPHATE SYNTHASE SUBUNIT SNO1-RELATED"/>
    <property type="match status" value="1"/>
</dbReference>
<feature type="active site" description="Nucleophile" evidence="8">
    <location>
        <position position="87"/>
    </location>
</feature>
<feature type="binding site" evidence="9">
    <location>
        <begin position="147"/>
        <end position="148"/>
    </location>
    <ligand>
        <name>L-glutamine</name>
        <dbReference type="ChEBI" id="CHEBI:58359"/>
    </ligand>
</feature>
<dbReference type="OrthoDB" id="2039at2759"/>
<dbReference type="GO" id="GO:0008614">
    <property type="term" value="P:pyridoxine metabolic process"/>
    <property type="evidence" value="ECO:0007669"/>
    <property type="project" value="TreeGrafter"/>
</dbReference>
<dbReference type="GO" id="GO:0005829">
    <property type="term" value="C:cytosol"/>
    <property type="evidence" value="ECO:0007669"/>
    <property type="project" value="TreeGrafter"/>
</dbReference>
<dbReference type="Proteomes" id="UP000243052">
    <property type="component" value="Chromosome iv"/>
</dbReference>
<dbReference type="Pfam" id="PF01174">
    <property type="entry name" value="SNO"/>
    <property type="match status" value="1"/>
</dbReference>
<dbReference type="RefSeq" id="XP_017987572.1">
    <property type="nucleotide sequence ID" value="XM_018131850.1"/>
</dbReference>
<evidence type="ECO:0000256" key="8">
    <source>
        <dbReference type="PIRSR" id="PIRSR005639-1"/>
    </source>
</evidence>
<dbReference type="PIRSF" id="PIRSF005639">
    <property type="entry name" value="Glut_amidoT_SNO"/>
    <property type="match status" value="1"/>
</dbReference>
<evidence type="ECO:0000256" key="5">
    <source>
        <dbReference type="ARBA" id="ARBA00022962"/>
    </source>
</evidence>
<sequence length="211" mass="23816">MKKVIGVLALQGAYLEHIVCLKNSILKHGFDVEVVEVRTPEELQRCDSLVIPGGESTAISQIAERTGMYQHLYDFVHSKDKSVWGTCAGLIFLANEVKNQAELLKPLRVLDVVVERNAFGRQAQSFVTDCDFSSFWDLGEAFSTVFIRAPVISKINSEKVQLLHKLETKSGQSLVVAVRQDNILGTSFHPELGSDLRFHEWYIREFVLKDH</sequence>
<dbReference type="PROSITE" id="PS51273">
    <property type="entry name" value="GATASE_TYPE_1"/>
    <property type="match status" value="1"/>
</dbReference>
<feature type="active site" description="Charge relay system" evidence="8">
    <location>
        <position position="191"/>
    </location>
</feature>
<evidence type="ECO:0000256" key="6">
    <source>
        <dbReference type="ARBA" id="ARBA00023239"/>
    </source>
</evidence>
<proteinExistence type="inferred from homology"/>
<dbReference type="GO" id="GO:1903600">
    <property type="term" value="C:glutaminase complex"/>
    <property type="evidence" value="ECO:0007669"/>
    <property type="project" value="TreeGrafter"/>
</dbReference>
<gene>
    <name evidence="10" type="ORF">AW171_hschr42473</name>
</gene>
<dbReference type="InterPro" id="IPR021196">
    <property type="entry name" value="PdxT/SNO_CS"/>
</dbReference>
<organism evidence="10 11">
    <name type="scientific">Eremothecium sinecaudum</name>
    <dbReference type="NCBI Taxonomy" id="45286"/>
    <lineage>
        <taxon>Eukaryota</taxon>
        <taxon>Fungi</taxon>
        <taxon>Dikarya</taxon>
        <taxon>Ascomycota</taxon>
        <taxon>Saccharomycotina</taxon>
        <taxon>Saccharomycetes</taxon>
        <taxon>Saccharomycetales</taxon>
        <taxon>Saccharomycetaceae</taxon>
        <taxon>Eremothecium</taxon>
    </lineage>
</organism>
<keyword evidence="11" id="KW-1185">Reference proteome</keyword>
<dbReference type="EMBL" id="CP014244">
    <property type="protein sequence ID" value="AMD20576.1"/>
    <property type="molecule type" value="Genomic_DNA"/>
</dbReference>
<dbReference type="HAMAP" id="MF_01615">
    <property type="entry name" value="PdxT"/>
    <property type="match status" value="1"/>
</dbReference>
<evidence type="ECO:0000256" key="2">
    <source>
        <dbReference type="ARBA" id="ARBA00012918"/>
    </source>
</evidence>
<dbReference type="CDD" id="cd01749">
    <property type="entry name" value="GATase1_PB"/>
    <property type="match status" value="1"/>
</dbReference>
<dbReference type="PANTHER" id="PTHR31559">
    <property type="entry name" value="PYRIDOXAL 5'-PHOSPHATE SYNTHASE SUBUNIT SNO"/>
    <property type="match status" value="1"/>
</dbReference>
<keyword evidence="3" id="KW-0378">Hydrolase</keyword>
<dbReference type="GO" id="GO:0016829">
    <property type="term" value="F:lyase activity"/>
    <property type="evidence" value="ECO:0007669"/>
    <property type="project" value="UniProtKB-KW"/>
</dbReference>
<dbReference type="AlphaFoldDB" id="A0A0X8HRC9"/>
<comment type="catalytic activity">
    <reaction evidence="7">
        <text>L-glutamine + H2O = L-glutamate + NH4(+)</text>
        <dbReference type="Rhea" id="RHEA:15889"/>
        <dbReference type="ChEBI" id="CHEBI:15377"/>
        <dbReference type="ChEBI" id="CHEBI:28938"/>
        <dbReference type="ChEBI" id="CHEBI:29985"/>
        <dbReference type="ChEBI" id="CHEBI:58359"/>
        <dbReference type="EC" id="3.5.1.2"/>
    </reaction>
</comment>
<evidence type="ECO:0000313" key="10">
    <source>
        <dbReference type="EMBL" id="AMD20576.1"/>
    </source>
</evidence>
<evidence type="ECO:0000256" key="7">
    <source>
        <dbReference type="ARBA" id="ARBA00049534"/>
    </source>
</evidence>
<dbReference type="GO" id="GO:0042823">
    <property type="term" value="P:pyridoxal phosphate biosynthetic process"/>
    <property type="evidence" value="ECO:0007669"/>
    <property type="project" value="InterPro"/>
</dbReference>
<dbReference type="PROSITE" id="PS01236">
    <property type="entry name" value="PDXT_SNO_1"/>
    <property type="match status" value="1"/>
</dbReference>
<reference evidence="10 11" key="1">
    <citation type="submission" date="2016-01" db="EMBL/GenBank/DDBJ databases">
        <title>Genome sequence of the yeast Holleya sinecauda.</title>
        <authorList>
            <person name="Dietrich F.S."/>
        </authorList>
    </citation>
    <scope>NUCLEOTIDE SEQUENCE [LARGE SCALE GENOMIC DNA]</scope>
    <source>
        <strain evidence="10 11">ATCC 58844</strain>
    </source>
</reference>
<accession>A0A0X8HRC9</accession>
<evidence type="ECO:0000256" key="4">
    <source>
        <dbReference type="ARBA" id="ARBA00022898"/>
    </source>
</evidence>